<protein>
    <submittedName>
        <fullName evidence="9">(apollo) hypothetical protein</fullName>
    </submittedName>
</protein>
<evidence type="ECO:0000313" key="10">
    <source>
        <dbReference type="Proteomes" id="UP000691718"/>
    </source>
</evidence>
<dbReference type="GO" id="GO:0046872">
    <property type="term" value="F:metal ion binding"/>
    <property type="evidence" value="ECO:0007669"/>
    <property type="project" value="UniProtKB-KW"/>
</dbReference>
<comment type="cofactor">
    <cofactor evidence="1">
        <name>a divalent metal cation</name>
        <dbReference type="ChEBI" id="CHEBI:60240"/>
    </cofactor>
</comment>
<comment type="caution">
    <text evidence="9">The sequence shown here is derived from an EMBL/GenBank/DDBJ whole genome shotgun (WGS) entry which is preliminary data.</text>
</comment>
<evidence type="ECO:0000256" key="6">
    <source>
        <dbReference type="ARBA" id="ARBA00022801"/>
    </source>
</evidence>
<sequence>MSGIVALILHRRVRNHEKEKLRMQTMIRNKRFRNLSNPYEDPNFHSTYRLTPDLALAIVNDLKPIWQQHQYSSSLPIELKLLCALHFFAQGSYQKSLTKDVDFKVSQPNSSRAIKEAVATLNQPKIIKKWINFSNRPQMEATVLRNYQKFGIPEVLGYIDGTHIKLKKPTQHEELYVNRKGEHTLNAQMVCDSSLKILNVCARYPDATHDSFIWRFSALRKVMMYLNGEGNTCWLLGDSGYPLEPCLLTPILNAEENTPQSQYTNTHIRSRNSIERCFGVLKSFDDPQ</sequence>
<evidence type="ECO:0000256" key="2">
    <source>
        <dbReference type="ARBA" id="ARBA00004123"/>
    </source>
</evidence>
<keyword evidence="10" id="KW-1185">Reference proteome</keyword>
<accession>A0A8S3WK49</accession>
<comment type="similarity">
    <text evidence="3">Belongs to the HARBI1 family.</text>
</comment>
<proteinExistence type="inferred from homology"/>
<dbReference type="GO" id="GO:0004518">
    <property type="term" value="F:nuclease activity"/>
    <property type="evidence" value="ECO:0007669"/>
    <property type="project" value="UniProtKB-KW"/>
</dbReference>
<keyword evidence="6" id="KW-0378">Hydrolase</keyword>
<evidence type="ECO:0000259" key="8">
    <source>
        <dbReference type="Pfam" id="PF13359"/>
    </source>
</evidence>
<dbReference type="InterPro" id="IPR027806">
    <property type="entry name" value="HARBI1_dom"/>
</dbReference>
<organism evidence="9 10">
    <name type="scientific">Parnassius apollo</name>
    <name type="common">Apollo butterfly</name>
    <name type="synonym">Papilio apollo</name>
    <dbReference type="NCBI Taxonomy" id="110799"/>
    <lineage>
        <taxon>Eukaryota</taxon>
        <taxon>Metazoa</taxon>
        <taxon>Ecdysozoa</taxon>
        <taxon>Arthropoda</taxon>
        <taxon>Hexapoda</taxon>
        <taxon>Insecta</taxon>
        <taxon>Pterygota</taxon>
        <taxon>Neoptera</taxon>
        <taxon>Endopterygota</taxon>
        <taxon>Lepidoptera</taxon>
        <taxon>Glossata</taxon>
        <taxon>Ditrysia</taxon>
        <taxon>Papilionoidea</taxon>
        <taxon>Papilionidae</taxon>
        <taxon>Parnassiinae</taxon>
        <taxon>Parnassini</taxon>
        <taxon>Parnassius</taxon>
        <taxon>Parnassius</taxon>
    </lineage>
</organism>
<dbReference type="EMBL" id="CAJQZP010000463">
    <property type="protein sequence ID" value="CAG4962773.1"/>
    <property type="molecule type" value="Genomic_DNA"/>
</dbReference>
<evidence type="ECO:0000313" key="9">
    <source>
        <dbReference type="EMBL" id="CAG4962773.1"/>
    </source>
</evidence>
<feature type="domain" description="DDE Tnp4" evidence="8">
    <location>
        <begin position="159"/>
        <end position="284"/>
    </location>
</feature>
<dbReference type="PANTHER" id="PTHR22930:SF289">
    <property type="entry name" value="DDE TNP4 DOMAIN-CONTAINING PROTEIN-RELATED"/>
    <property type="match status" value="1"/>
</dbReference>
<keyword evidence="4" id="KW-0540">Nuclease</keyword>
<keyword evidence="5" id="KW-0479">Metal-binding</keyword>
<name>A0A8S3WK49_PARAO</name>
<dbReference type="GO" id="GO:0016787">
    <property type="term" value="F:hydrolase activity"/>
    <property type="evidence" value="ECO:0007669"/>
    <property type="project" value="UniProtKB-KW"/>
</dbReference>
<evidence type="ECO:0000256" key="5">
    <source>
        <dbReference type="ARBA" id="ARBA00022723"/>
    </source>
</evidence>
<reference evidence="9" key="1">
    <citation type="submission" date="2021-04" db="EMBL/GenBank/DDBJ databases">
        <authorList>
            <person name="Tunstrom K."/>
        </authorList>
    </citation>
    <scope>NUCLEOTIDE SEQUENCE</scope>
</reference>
<comment type="subcellular location">
    <subcellularLocation>
        <location evidence="2">Nucleus</location>
    </subcellularLocation>
</comment>
<gene>
    <name evidence="9" type="ORF">PAPOLLO_LOCUS6851</name>
</gene>
<dbReference type="AlphaFoldDB" id="A0A8S3WK49"/>
<dbReference type="OrthoDB" id="7533242at2759"/>
<dbReference type="Pfam" id="PF13359">
    <property type="entry name" value="DDE_Tnp_4"/>
    <property type="match status" value="1"/>
</dbReference>
<dbReference type="Proteomes" id="UP000691718">
    <property type="component" value="Unassembled WGS sequence"/>
</dbReference>
<dbReference type="PANTHER" id="PTHR22930">
    <property type="match status" value="1"/>
</dbReference>
<evidence type="ECO:0000256" key="1">
    <source>
        <dbReference type="ARBA" id="ARBA00001968"/>
    </source>
</evidence>
<evidence type="ECO:0000256" key="3">
    <source>
        <dbReference type="ARBA" id="ARBA00006958"/>
    </source>
</evidence>
<dbReference type="InterPro" id="IPR045249">
    <property type="entry name" value="HARBI1-like"/>
</dbReference>
<evidence type="ECO:0000256" key="7">
    <source>
        <dbReference type="ARBA" id="ARBA00023242"/>
    </source>
</evidence>
<keyword evidence="7" id="KW-0539">Nucleus</keyword>
<dbReference type="GO" id="GO:0005634">
    <property type="term" value="C:nucleus"/>
    <property type="evidence" value="ECO:0007669"/>
    <property type="project" value="UniProtKB-SubCell"/>
</dbReference>
<evidence type="ECO:0000256" key="4">
    <source>
        <dbReference type="ARBA" id="ARBA00022722"/>
    </source>
</evidence>